<keyword evidence="2" id="KW-1185">Reference proteome</keyword>
<evidence type="ECO:0008006" key="3">
    <source>
        <dbReference type="Google" id="ProtNLM"/>
    </source>
</evidence>
<dbReference type="AlphaFoldDB" id="A0AAP0KQ25"/>
<protein>
    <recommendedName>
        <fullName evidence="3">F-box associated domain-containing protein</fullName>
    </recommendedName>
</protein>
<organism evidence="1 2">
    <name type="scientific">Stephania japonica</name>
    <dbReference type="NCBI Taxonomy" id="461633"/>
    <lineage>
        <taxon>Eukaryota</taxon>
        <taxon>Viridiplantae</taxon>
        <taxon>Streptophyta</taxon>
        <taxon>Embryophyta</taxon>
        <taxon>Tracheophyta</taxon>
        <taxon>Spermatophyta</taxon>
        <taxon>Magnoliopsida</taxon>
        <taxon>Ranunculales</taxon>
        <taxon>Menispermaceae</taxon>
        <taxon>Menispermoideae</taxon>
        <taxon>Cissampelideae</taxon>
        <taxon>Stephania</taxon>
    </lineage>
</organism>
<name>A0AAP0KQ25_9MAGN</name>
<gene>
    <name evidence="1" type="ORF">Sjap_002879</name>
</gene>
<dbReference type="Proteomes" id="UP001417504">
    <property type="component" value="Unassembled WGS sequence"/>
</dbReference>
<evidence type="ECO:0000313" key="1">
    <source>
        <dbReference type="EMBL" id="KAK9155399.1"/>
    </source>
</evidence>
<accession>A0AAP0KQ25</accession>
<reference evidence="1 2" key="1">
    <citation type="submission" date="2024-01" db="EMBL/GenBank/DDBJ databases">
        <title>Genome assemblies of Stephania.</title>
        <authorList>
            <person name="Yang L."/>
        </authorList>
    </citation>
    <scope>NUCLEOTIDE SEQUENCE [LARGE SCALE GENOMIC DNA]</scope>
    <source>
        <strain evidence="1">QJT</strain>
        <tissue evidence="1">Leaf</tissue>
    </source>
</reference>
<dbReference type="EMBL" id="JBBNAE010000001">
    <property type="protein sequence ID" value="KAK9155399.1"/>
    <property type="molecule type" value="Genomic_DNA"/>
</dbReference>
<sequence length="147" mass="17019">MFNVTEERFQELPYPDFEDEKYSVEFMGVLRGSICIFRCFYSGVVDVWVMEEYGVKESWKRIFSFAEAKLGDLTHIRQKHLWFLPNSDILVVAYDKQFVLYDPLNGCFQEIAVPNMGSESRIEAVGCTENLVLLKGRNAQKVRIGSV</sequence>
<comment type="caution">
    <text evidence="1">The sequence shown here is derived from an EMBL/GenBank/DDBJ whole genome shotgun (WGS) entry which is preliminary data.</text>
</comment>
<evidence type="ECO:0000313" key="2">
    <source>
        <dbReference type="Proteomes" id="UP001417504"/>
    </source>
</evidence>
<proteinExistence type="predicted"/>